<keyword evidence="9" id="KW-1185">Reference proteome</keyword>
<keyword evidence="6" id="KW-0449">Lipoprotein</keyword>
<name>A0A364NPF5_9GAMM</name>
<dbReference type="Proteomes" id="UP000250744">
    <property type="component" value="Unassembled WGS sequence"/>
</dbReference>
<dbReference type="GO" id="GO:0009636">
    <property type="term" value="P:response to toxic substance"/>
    <property type="evidence" value="ECO:0007669"/>
    <property type="project" value="InterPro"/>
</dbReference>
<keyword evidence="3 7" id="KW-0732">Signal</keyword>
<dbReference type="GO" id="GO:0016020">
    <property type="term" value="C:membrane"/>
    <property type="evidence" value="ECO:0007669"/>
    <property type="project" value="InterPro"/>
</dbReference>
<reference evidence="8 9" key="1">
    <citation type="submission" date="2018-06" db="EMBL/GenBank/DDBJ databases">
        <title>Nitrincola tibetense sp. nov., isolated from Lake XuguoCo on Tibetan Plateau.</title>
        <authorList>
            <person name="Xing P."/>
        </authorList>
    </citation>
    <scope>NUCLEOTIDE SEQUENCE [LARGE SCALE GENOMIC DNA]</scope>
    <source>
        <strain evidence="9">xg18</strain>
    </source>
</reference>
<keyword evidence="4" id="KW-0472">Membrane</keyword>
<dbReference type="AlphaFoldDB" id="A0A364NPF5"/>
<evidence type="ECO:0000256" key="5">
    <source>
        <dbReference type="ARBA" id="ARBA00023139"/>
    </source>
</evidence>
<sequence length="47" mass="4904">MSFKDTKKAALICLVLLTASILAGCNTIQGVGKDVQRGGQAIERVGK</sequence>
<gene>
    <name evidence="8" type="ORF">DN062_05775</name>
</gene>
<comment type="caution">
    <text evidence="8">The sequence shown here is derived from an EMBL/GenBank/DDBJ whole genome shotgun (WGS) entry which is preliminary data.</text>
</comment>
<evidence type="ECO:0000256" key="6">
    <source>
        <dbReference type="ARBA" id="ARBA00023288"/>
    </source>
</evidence>
<evidence type="ECO:0000256" key="1">
    <source>
        <dbReference type="ARBA" id="ARBA00010296"/>
    </source>
</evidence>
<protein>
    <recommendedName>
        <fullName evidence="10">Entericidin, EcnA/B family</fullName>
    </recommendedName>
</protein>
<dbReference type="OrthoDB" id="9181810at2"/>
<dbReference type="EMBL" id="QKRX01000003">
    <property type="protein sequence ID" value="RAU18979.1"/>
    <property type="molecule type" value="Genomic_DNA"/>
</dbReference>
<evidence type="ECO:0000256" key="2">
    <source>
        <dbReference type="ARBA" id="ARBA00022475"/>
    </source>
</evidence>
<evidence type="ECO:0000256" key="3">
    <source>
        <dbReference type="ARBA" id="ARBA00022729"/>
    </source>
</evidence>
<evidence type="ECO:0000256" key="7">
    <source>
        <dbReference type="SAM" id="SignalP"/>
    </source>
</evidence>
<keyword evidence="5" id="KW-0564">Palmitate</keyword>
<evidence type="ECO:0000313" key="8">
    <source>
        <dbReference type="EMBL" id="RAU18979.1"/>
    </source>
</evidence>
<evidence type="ECO:0008006" key="10">
    <source>
        <dbReference type="Google" id="ProtNLM"/>
    </source>
</evidence>
<dbReference type="InterPro" id="IPR012556">
    <property type="entry name" value="Entericidin"/>
</dbReference>
<evidence type="ECO:0000256" key="4">
    <source>
        <dbReference type="ARBA" id="ARBA00023136"/>
    </source>
</evidence>
<keyword evidence="2" id="KW-1003">Cell membrane</keyword>
<dbReference type="RefSeq" id="WP_112158367.1">
    <property type="nucleotide sequence ID" value="NZ_QKRX01000003.1"/>
</dbReference>
<dbReference type="Pfam" id="PF08085">
    <property type="entry name" value="Entericidin"/>
    <property type="match status" value="1"/>
</dbReference>
<feature type="chain" id="PRO_5016686317" description="Entericidin, EcnA/B family" evidence="7">
    <location>
        <begin position="24"/>
        <end position="47"/>
    </location>
</feature>
<evidence type="ECO:0000313" key="9">
    <source>
        <dbReference type="Proteomes" id="UP000250744"/>
    </source>
</evidence>
<dbReference type="PROSITE" id="PS51257">
    <property type="entry name" value="PROKAR_LIPOPROTEIN"/>
    <property type="match status" value="1"/>
</dbReference>
<feature type="signal peptide" evidence="7">
    <location>
        <begin position="1"/>
        <end position="23"/>
    </location>
</feature>
<accession>A0A364NPF5</accession>
<proteinExistence type="inferred from homology"/>
<comment type="similarity">
    <text evidence="1">Belongs to the EcnA/EcnB lipoprotein family.</text>
</comment>
<organism evidence="8 9">
    <name type="scientific">Nitrincola tibetensis</name>
    <dbReference type="NCBI Taxonomy" id="2219697"/>
    <lineage>
        <taxon>Bacteria</taxon>
        <taxon>Pseudomonadati</taxon>
        <taxon>Pseudomonadota</taxon>
        <taxon>Gammaproteobacteria</taxon>
        <taxon>Oceanospirillales</taxon>
        <taxon>Oceanospirillaceae</taxon>
        <taxon>Nitrincola</taxon>
    </lineage>
</organism>